<comment type="similarity">
    <text evidence="3">Belongs to the bacterial ribosomal protein bS16 family.</text>
</comment>
<dbReference type="InterPro" id="IPR000307">
    <property type="entry name" value="Ribosomal_bS16"/>
</dbReference>
<proteinExistence type="inferred from homology"/>
<dbReference type="PANTHER" id="PTHR12919">
    <property type="entry name" value="30S RIBOSOMAL PROTEIN S16"/>
    <property type="match status" value="1"/>
</dbReference>
<organism evidence="5 6">
    <name type="scientific">Mycolicibacterium doricum</name>
    <dbReference type="NCBI Taxonomy" id="126673"/>
    <lineage>
        <taxon>Bacteria</taxon>
        <taxon>Bacillati</taxon>
        <taxon>Actinomycetota</taxon>
        <taxon>Actinomycetes</taxon>
        <taxon>Mycobacteriales</taxon>
        <taxon>Mycobacteriaceae</taxon>
        <taxon>Mycolicibacterium</taxon>
    </lineage>
</organism>
<evidence type="ECO:0000313" key="6">
    <source>
        <dbReference type="Proteomes" id="UP000467201"/>
    </source>
</evidence>
<dbReference type="GO" id="GO:0003735">
    <property type="term" value="F:structural constituent of ribosome"/>
    <property type="evidence" value="ECO:0007669"/>
    <property type="project" value="InterPro"/>
</dbReference>
<reference evidence="5 6" key="1">
    <citation type="journal article" date="2019" name="Emerg. Microbes Infect.">
        <title>Comprehensive subspecies identification of 175 nontuberculous mycobacteria species based on 7547 genomic profiles.</title>
        <authorList>
            <person name="Matsumoto Y."/>
            <person name="Kinjo T."/>
            <person name="Motooka D."/>
            <person name="Nabeya D."/>
            <person name="Jung N."/>
            <person name="Uechi K."/>
            <person name="Horii T."/>
            <person name="Iida T."/>
            <person name="Fujita J."/>
            <person name="Nakamura S."/>
        </authorList>
    </citation>
    <scope>NUCLEOTIDE SEQUENCE [LARGE SCALE GENOMIC DNA]</scope>
    <source>
        <strain evidence="5 6">JCM 12405</strain>
    </source>
</reference>
<dbReference type="PANTHER" id="PTHR12919:SF20">
    <property type="entry name" value="SMALL RIBOSOMAL SUBUNIT PROTEIN BS16M"/>
    <property type="match status" value="1"/>
</dbReference>
<feature type="region of interest" description="Disordered" evidence="4">
    <location>
        <begin position="170"/>
        <end position="229"/>
    </location>
</feature>
<dbReference type="SUPFAM" id="SSF54565">
    <property type="entry name" value="Ribosomal protein S16"/>
    <property type="match status" value="1"/>
</dbReference>
<evidence type="ECO:0000256" key="3">
    <source>
        <dbReference type="HAMAP-Rule" id="MF_00385"/>
    </source>
</evidence>
<dbReference type="PROSITE" id="PS00732">
    <property type="entry name" value="RIBOSOMAL_S16"/>
    <property type="match status" value="1"/>
</dbReference>
<dbReference type="EMBL" id="AP022605">
    <property type="protein sequence ID" value="BBZ07184.1"/>
    <property type="molecule type" value="Genomic_DNA"/>
</dbReference>
<dbReference type="Gene3D" id="3.30.1320.10">
    <property type="match status" value="1"/>
</dbReference>
<evidence type="ECO:0000256" key="4">
    <source>
        <dbReference type="SAM" id="MobiDB-lite"/>
    </source>
</evidence>
<sequence>MPDPVISDPTCWSGTMVRCPPATLAARWSHTRGKTGSGNPPASLNCSVATHEEYRFTMAVKIKLTRLGKIRNPQYRIVVADARTRRDGRSIEVIGRYHPKEEPSLIEVDSERAQYWLGVGAQPTEPVLQLLKITGDWQKFKGLPGAEGTLKVKEPKPSKLDLFNAALAEAEGGPSTEATQPKKKKAPAAKKAGQAASDIEATADPAGNADKSEPAAEGEDATVAGATES</sequence>
<dbReference type="Pfam" id="PF00886">
    <property type="entry name" value="Ribosomal_S16"/>
    <property type="match status" value="1"/>
</dbReference>
<dbReference type="HAMAP" id="MF_00385">
    <property type="entry name" value="Ribosomal_bS16"/>
    <property type="match status" value="1"/>
</dbReference>
<dbReference type="GO" id="GO:0005737">
    <property type="term" value="C:cytoplasm"/>
    <property type="evidence" value="ECO:0007669"/>
    <property type="project" value="UniProtKB-ARBA"/>
</dbReference>
<evidence type="ECO:0000313" key="5">
    <source>
        <dbReference type="EMBL" id="BBZ07184.1"/>
    </source>
</evidence>
<dbReference type="NCBIfam" id="TIGR00002">
    <property type="entry name" value="S16"/>
    <property type="match status" value="1"/>
</dbReference>
<keyword evidence="1 3" id="KW-0689">Ribosomal protein</keyword>
<dbReference type="InterPro" id="IPR020592">
    <property type="entry name" value="Ribosomal_bS16_CS"/>
</dbReference>
<gene>
    <name evidence="3" type="primary">rpsP</name>
    <name evidence="5" type="ORF">MDOR_13530</name>
</gene>
<evidence type="ECO:0000256" key="1">
    <source>
        <dbReference type="ARBA" id="ARBA00022980"/>
    </source>
</evidence>
<evidence type="ECO:0000256" key="2">
    <source>
        <dbReference type="ARBA" id="ARBA00023274"/>
    </source>
</evidence>
<name>A0A7I7VPH0_9MYCO</name>
<protein>
    <recommendedName>
        <fullName evidence="3">Small ribosomal subunit protein bS16</fullName>
    </recommendedName>
</protein>
<dbReference type="GO" id="GO:0015935">
    <property type="term" value="C:small ribosomal subunit"/>
    <property type="evidence" value="ECO:0007669"/>
    <property type="project" value="TreeGrafter"/>
</dbReference>
<dbReference type="GO" id="GO:0006412">
    <property type="term" value="P:translation"/>
    <property type="evidence" value="ECO:0007669"/>
    <property type="project" value="UniProtKB-UniRule"/>
</dbReference>
<dbReference type="KEGG" id="mdr:MDOR_13530"/>
<keyword evidence="2 3" id="KW-0687">Ribonucleoprotein</keyword>
<dbReference type="AlphaFoldDB" id="A0A7I7VPH0"/>
<dbReference type="NCBIfam" id="NF011093">
    <property type="entry name" value="PRK14520.1"/>
    <property type="match status" value="1"/>
</dbReference>
<dbReference type="InterPro" id="IPR023803">
    <property type="entry name" value="Ribosomal_bS16_dom_sf"/>
</dbReference>
<accession>A0A7I7VPH0</accession>
<dbReference type="Proteomes" id="UP000467201">
    <property type="component" value="Chromosome"/>
</dbReference>